<dbReference type="Pfam" id="PF03968">
    <property type="entry name" value="LptD_N"/>
    <property type="match status" value="1"/>
</dbReference>
<dbReference type="Gene3D" id="2.60.450.10">
    <property type="entry name" value="Lipopolysaccharide (LPS) transport protein A like domain"/>
    <property type="match status" value="1"/>
</dbReference>
<keyword evidence="1" id="KW-1133">Transmembrane helix</keyword>
<organism evidence="3 4">
    <name type="scientific">Candidatus Saganbacteria bacterium</name>
    <dbReference type="NCBI Taxonomy" id="2575572"/>
    <lineage>
        <taxon>Bacteria</taxon>
        <taxon>Bacillati</taxon>
        <taxon>Saganbacteria</taxon>
    </lineage>
</organism>
<accession>A0A833L2L8</accession>
<evidence type="ECO:0000313" key="3">
    <source>
        <dbReference type="EMBL" id="KAF0132879.1"/>
    </source>
</evidence>
<gene>
    <name evidence="3" type="ORF">FD145_1536</name>
</gene>
<protein>
    <recommendedName>
        <fullName evidence="2">Organic solvent tolerance-like N-terminal domain-containing protein</fullName>
    </recommendedName>
</protein>
<sequence>MEFLKKSAFFIFVVFILFLFIWALYLPKHDITKTLIKTIEEQKKLTDILLQEATFSENVGGVKYWEIKAKSSSLNKSTGVAAMEQTNGIFFKNNKPALKFISPLVTWNTINKNILLSDTLGFSVGSEQKARLLEKGGNQASTFILPQSQEGYYFKAKVLSWDINSQKIICSQGIYFQKGNVEGNAEKLQADVGLETVSILGNPCKIVIAGAPQGTIEAKDFLIDQTKNEISSIGKIILTADNLKLTAGKFLFKQKEAVAYFGNSVNITYDNASARGDQAAYNTKKQEISLMKNVSLLRKGSRLVGDKVIISLKNKTYKIIGKTKIVIPEEEIK</sequence>
<evidence type="ECO:0000256" key="1">
    <source>
        <dbReference type="SAM" id="Phobius"/>
    </source>
</evidence>
<dbReference type="Proteomes" id="UP000488506">
    <property type="component" value="Unassembled WGS sequence"/>
</dbReference>
<keyword evidence="1" id="KW-0812">Transmembrane</keyword>
<dbReference type="AlphaFoldDB" id="A0A833L2L8"/>
<evidence type="ECO:0000259" key="2">
    <source>
        <dbReference type="Pfam" id="PF03968"/>
    </source>
</evidence>
<name>A0A833L2L8_UNCSA</name>
<comment type="caution">
    <text evidence="3">The sequence shown here is derived from an EMBL/GenBank/DDBJ whole genome shotgun (WGS) entry which is preliminary data.</text>
</comment>
<dbReference type="InterPro" id="IPR005653">
    <property type="entry name" value="OstA-like_N"/>
</dbReference>
<reference evidence="3 4" key="1">
    <citation type="submission" date="2019-12" db="EMBL/GenBank/DDBJ databases">
        <authorList>
            <person name="Wolfe R."/>
            <person name="Danczak R."/>
            <person name="Wilkins M."/>
        </authorList>
    </citation>
    <scope>NUCLEOTIDE SEQUENCE [LARGE SCALE GENOMIC DNA]</scope>
    <source>
        <strain evidence="3">X2_MaxBin.013</strain>
    </source>
</reference>
<proteinExistence type="predicted"/>
<feature type="domain" description="Organic solvent tolerance-like N-terminal" evidence="2">
    <location>
        <begin position="215"/>
        <end position="314"/>
    </location>
</feature>
<feature type="transmembrane region" description="Helical" evidence="1">
    <location>
        <begin position="7"/>
        <end position="25"/>
    </location>
</feature>
<dbReference type="EMBL" id="WPAF01000040">
    <property type="protein sequence ID" value="KAF0132879.1"/>
    <property type="molecule type" value="Genomic_DNA"/>
</dbReference>
<evidence type="ECO:0000313" key="4">
    <source>
        <dbReference type="Proteomes" id="UP000488506"/>
    </source>
</evidence>
<keyword evidence="1" id="KW-0472">Membrane</keyword>